<comment type="caution">
    <text evidence="1">The sequence shown here is derived from an EMBL/GenBank/DDBJ whole genome shotgun (WGS) entry which is preliminary data.</text>
</comment>
<evidence type="ECO:0000313" key="1">
    <source>
        <dbReference type="EMBL" id="GAA0602334.1"/>
    </source>
</evidence>
<proteinExistence type="predicted"/>
<protein>
    <submittedName>
        <fullName evidence="1">Uncharacterized protein</fullName>
    </submittedName>
</protein>
<reference evidence="1 2" key="1">
    <citation type="journal article" date="2019" name="Int. J. Syst. Evol. Microbiol.">
        <title>The Global Catalogue of Microorganisms (GCM) 10K type strain sequencing project: providing services to taxonomists for standard genome sequencing and annotation.</title>
        <authorList>
            <consortium name="The Broad Institute Genomics Platform"/>
            <consortium name="The Broad Institute Genome Sequencing Center for Infectious Disease"/>
            <person name="Wu L."/>
            <person name="Ma J."/>
        </authorList>
    </citation>
    <scope>NUCLEOTIDE SEQUENCE [LARGE SCALE GENOMIC DNA]</scope>
    <source>
        <strain evidence="1 2">JCM 15395</strain>
    </source>
</reference>
<sequence>MRPRSATSTTSTESPTSSEECCFSEYACNTTSTKHEEGSTAARGKEDTAKVIFLADKKV</sequence>
<evidence type="ECO:0000313" key="2">
    <source>
        <dbReference type="Proteomes" id="UP001500866"/>
    </source>
</evidence>
<name>A0ABN1G1K6_9BACI</name>
<gene>
    <name evidence="1" type="ORF">GCM10009001_19090</name>
</gene>
<accession>A0ABN1G1K6</accession>
<dbReference type="EMBL" id="BAAADS010000012">
    <property type="protein sequence ID" value="GAA0602334.1"/>
    <property type="molecule type" value="Genomic_DNA"/>
</dbReference>
<dbReference type="Proteomes" id="UP001500866">
    <property type="component" value="Unassembled WGS sequence"/>
</dbReference>
<keyword evidence="2" id="KW-1185">Reference proteome</keyword>
<organism evidence="1 2">
    <name type="scientific">Virgibacillus siamensis</name>
    <dbReference type="NCBI Taxonomy" id="480071"/>
    <lineage>
        <taxon>Bacteria</taxon>
        <taxon>Bacillati</taxon>
        <taxon>Bacillota</taxon>
        <taxon>Bacilli</taxon>
        <taxon>Bacillales</taxon>
        <taxon>Bacillaceae</taxon>
        <taxon>Virgibacillus</taxon>
    </lineage>
</organism>